<keyword evidence="1" id="KW-0472">Membrane</keyword>
<comment type="caution">
    <text evidence="2">The sequence shown here is derived from an EMBL/GenBank/DDBJ whole genome shotgun (WGS) entry which is preliminary data.</text>
</comment>
<evidence type="ECO:0000313" key="2">
    <source>
        <dbReference type="EMBL" id="KAI1713916.1"/>
    </source>
</evidence>
<keyword evidence="1" id="KW-1133">Transmembrane helix</keyword>
<evidence type="ECO:0000313" key="3">
    <source>
        <dbReference type="Proteomes" id="UP001201812"/>
    </source>
</evidence>
<accession>A0AAD4R6P5</accession>
<feature type="transmembrane region" description="Helical" evidence="1">
    <location>
        <begin position="82"/>
        <end position="108"/>
    </location>
</feature>
<dbReference type="Proteomes" id="UP001201812">
    <property type="component" value="Unassembled WGS sequence"/>
</dbReference>
<evidence type="ECO:0000256" key="1">
    <source>
        <dbReference type="SAM" id="Phobius"/>
    </source>
</evidence>
<feature type="transmembrane region" description="Helical" evidence="1">
    <location>
        <begin position="120"/>
        <end position="138"/>
    </location>
</feature>
<keyword evidence="1" id="KW-0812">Transmembrane</keyword>
<protein>
    <submittedName>
        <fullName evidence="2">Uncharacterized protein</fullName>
    </submittedName>
</protein>
<name>A0AAD4R6P5_9BILA</name>
<organism evidence="2 3">
    <name type="scientific">Ditylenchus destructor</name>
    <dbReference type="NCBI Taxonomy" id="166010"/>
    <lineage>
        <taxon>Eukaryota</taxon>
        <taxon>Metazoa</taxon>
        <taxon>Ecdysozoa</taxon>
        <taxon>Nematoda</taxon>
        <taxon>Chromadorea</taxon>
        <taxon>Rhabditida</taxon>
        <taxon>Tylenchina</taxon>
        <taxon>Tylenchomorpha</taxon>
        <taxon>Sphaerularioidea</taxon>
        <taxon>Anguinidae</taxon>
        <taxon>Anguininae</taxon>
        <taxon>Ditylenchus</taxon>
    </lineage>
</organism>
<reference evidence="2" key="1">
    <citation type="submission" date="2022-01" db="EMBL/GenBank/DDBJ databases">
        <title>Genome Sequence Resource for Two Populations of Ditylenchus destructor, the Migratory Endoparasitic Phytonematode.</title>
        <authorList>
            <person name="Zhang H."/>
            <person name="Lin R."/>
            <person name="Xie B."/>
        </authorList>
    </citation>
    <scope>NUCLEOTIDE SEQUENCE</scope>
    <source>
        <strain evidence="2">BazhouSP</strain>
    </source>
</reference>
<keyword evidence="3" id="KW-1185">Reference proteome</keyword>
<dbReference type="AlphaFoldDB" id="A0AAD4R6P5"/>
<sequence length="154" mass="17830">MKFVDHLLNAHVDSLLFDQPDGEYAVLWVVGRSAAIYAVHWIAWKLQVSEDNTCVLTYPTIRLFDILFRKRHIYSWKKELKALIRITTVFFLVEVLSKLICLAIITLLSNQVSATSVSEMLWWLIFVVSCTPLVWRLLEHPLMDNPNDEVNEGA</sequence>
<gene>
    <name evidence="2" type="ORF">DdX_08799</name>
</gene>
<dbReference type="EMBL" id="JAKKPZ010000014">
    <property type="protein sequence ID" value="KAI1713916.1"/>
    <property type="molecule type" value="Genomic_DNA"/>
</dbReference>
<proteinExistence type="predicted"/>